<dbReference type="Proteomes" id="UP000248714">
    <property type="component" value="Unassembled WGS sequence"/>
</dbReference>
<evidence type="ECO:0000313" key="3">
    <source>
        <dbReference type="Proteomes" id="UP000248714"/>
    </source>
</evidence>
<proteinExistence type="predicted"/>
<gene>
    <name evidence="2" type="ORF">C8D87_114120</name>
</gene>
<organism evidence="2 3">
    <name type="scientific">Lentzea atacamensis</name>
    <dbReference type="NCBI Taxonomy" id="531938"/>
    <lineage>
        <taxon>Bacteria</taxon>
        <taxon>Bacillati</taxon>
        <taxon>Actinomycetota</taxon>
        <taxon>Actinomycetes</taxon>
        <taxon>Pseudonocardiales</taxon>
        <taxon>Pseudonocardiaceae</taxon>
        <taxon>Lentzea</taxon>
    </lineage>
</organism>
<evidence type="ECO:0000313" key="2">
    <source>
        <dbReference type="EMBL" id="RAS59508.1"/>
    </source>
</evidence>
<reference evidence="2 3" key="1">
    <citation type="submission" date="2018-06" db="EMBL/GenBank/DDBJ databases">
        <title>Genomic Encyclopedia of Type Strains, Phase IV (KMG-IV): sequencing the most valuable type-strain genomes for metagenomic binning, comparative biology and taxonomic classification.</title>
        <authorList>
            <person name="Goeker M."/>
        </authorList>
    </citation>
    <scope>NUCLEOTIDE SEQUENCE [LARGE SCALE GENOMIC DNA]</scope>
    <source>
        <strain evidence="2 3">DSM 45479</strain>
    </source>
</reference>
<accession>A0ABX9DY78</accession>
<protein>
    <submittedName>
        <fullName evidence="2">Uncharacterized protein</fullName>
    </submittedName>
</protein>
<comment type="caution">
    <text evidence="2">The sequence shown here is derived from an EMBL/GenBank/DDBJ whole genome shotgun (WGS) entry which is preliminary data.</text>
</comment>
<evidence type="ECO:0000256" key="1">
    <source>
        <dbReference type="SAM" id="MobiDB-lite"/>
    </source>
</evidence>
<dbReference type="EMBL" id="QLTT01000014">
    <property type="protein sequence ID" value="RAS59508.1"/>
    <property type="molecule type" value="Genomic_DNA"/>
</dbReference>
<sequence length="202" mass="21705">MITARHLMGTVAHDAHPTVHLAFPSGALHCNWSRTLADIIGEFVDYGVEPLIAALLHAEIEPGRLCRRCVTNPEFHHRHADDWTRRLPKPRRVQISRPRDLAPEAQPVLDTLMYDGIALPVADGAVVIDVEQAAESLRPVLDTPVGTGGDRKLGALALLGVLNRNGVTPEPAHLPVPGVTGPDVPESGAVRGGRRAITGRAE</sequence>
<name>A0ABX9DY78_9PSEU</name>
<keyword evidence="3" id="KW-1185">Reference proteome</keyword>
<dbReference type="RefSeq" id="WP_146772053.1">
    <property type="nucleotide sequence ID" value="NZ_QLTT01000014.1"/>
</dbReference>
<feature type="region of interest" description="Disordered" evidence="1">
    <location>
        <begin position="172"/>
        <end position="202"/>
    </location>
</feature>